<keyword evidence="2" id="KW-1133">Transmembrane helix</keyword>
<keyword evidence="2" id="KW-0812">Transmembrane</keyword>
<evidence type="ECO:0000313" key="3">
    <source>
        <dbReference type="EMBL" id="WYY26287.1"/>
    </source>
</evidence>
<accession>A0ABZ2U974</accession>
<keyword evidence="1" id="KW-0175">Coiled coil</keyword>
<feature type="coiled-coil region" evidence="1">
    <location>
        <begin position="43"/>
        <end position="222"/>
    </location>
</feature>
<evidence type="ECO:0000256" key="1">
    <source>
        <dbReference type="SAM" id="Coils"/>
    </source>
</evidence>
<proteinExistence type="predicted"/>
<feature type="transmembrane region" description="Helical" evidence="2">
    <location>
        <begin position="7"/>
        <end position="28"/>
    </location>
</feature>
<protein>
    <recommendedName>
        <fullName evidence="5">Sequence-variable mosaic (SVM) signal sequence domain-containing protein</fullName>
    </recommendedName>
</protein>
<organism evidence="3 4">
    <name type="scientific">Ash yellows phytoplasma</name>
    <dbReference type="NCBI Taxonomy" id="35780"/>
    <lineage>
        <taxon>Bacteria</taxon>
        <taxon>Bacillati</taxon>
        <taxon>Mycoplasmatota</taxon>
        <taxon>Mollicutes</taxon>
        <taxon>Acholeplasmatales</taxon>
        <taxon>Acholeplasmataceae</taxon>
        <taxon>Candidatus Phytoplasma</taxon>
        <taxon>16SrVII (Ash yellows group)</taxon>
    </lineage>
</organism>
<gene>
    <name evidence="3" type="ORF">AshY1_01430</name>
</gene>
<evidence type="ECO:0000313" key="4">
    <source>
        <dbReference type="Proteomes" id="UP001484199"/>
    </source>
</evidence>
<name>A0ABZ2U974_ASHYP</name>
<dbReference type="EMBL" id="CP146843">
    <property type="protein sequence ID" value="WYY26287.1"/>
    <property type="molecule type" value="Genomic_DNA"/>
</dbReference>
<dbReference type="RefSeq" id="WP_341266692.1">
    <property type="nucleotide sequence ID" value="NZ_CP146843.1"/>
</dbReference>
<dbReference type="Proteomes" id="UP001484199">
    <property type="component" value="Chromosome"/>
</dbReference>
<evidence type="ECO:0000256" key="2">
    <source>
        <dbReference type="SAM" id="Phobius"/>
    </source>
</evidence>
<sequence length="332" mass="39755">MTLWKKIYFIFLGFFSLFIIGVSLYYGLNNNNKITNNNNSFHNSENQQTLSFLEKRIKELEEENQQKIKEADEIQKQDALLDNQIRLKMDQLRDYLVQIGSLQKEIQTQEEELKKESLTPEEKTALEQKIKALKDQHTEIQTKKNQLNQEALALTKERQTLNQNKNETQKTISHQKMVLSQVTQFKALEEEINDLTEAINYNEAEKEQIKTLLIQNETNEEETQKLRNYQLFLDQQLFSFDQRIKKINQMIEVLKNPQLVQEKKKPKTFQNVYEMVREKAELLKLVHYFKADKHVLGYQKVKTYGRFIIWSPRNREKSFNRSFLWGNRNSFY</sequence>
<keyword evidence="4" id="KW-1185">Reference proteome</keyword>
<reference evidence="3" key="1">
    <citation type="submission" date="2024-03" db="EMBL/GenBank/DDBJ databases">
        <title>The Complete Genome of 'Candidatus Phytoplasma fraxini' AshY1 from the Ash Yellows Group.</title>
        <authorList>
            <person name="Boehm J.W."/>
            <person name="Huettel B."/>
            <person name="Schneider B."/>
            <person name="Kube M."/>
        </authorList>
    </citation>
    <scope>NUCLEOTIDE SEQUENCE [LARGE SCALE GENOMIC DNA]</scope>
    <source>
        <strain evidence="3">AshY1</strain>
    </source>
</reference>
<keyword evidence="2" id="KW-0472">Membrane</keyword>
<evidence type="ECO:0008006" key="5">
    <source>
        <dbReference type="Google" id="ProtNLM"/>
    </source>
</evidence>